<dbReference type="Proteomes" id="UP000613030">
    <property type="component" value="Unassembled WGS sequence"/>
</dbReference>
<dbReference type="EMBL" id="JAERRB010000020">
    <property type="protein sequence ID" value="MBL0745863.1"/>
    <property type="molecule type" value="Genomic_DNA"/>
</dbReference>
<dbReference type="Pfam" id="PF00144">
    <property type="entry name" value="Beta-lactamase"/>
    <property type="match status" value="1"/>
</dbReference>
<evidence type="ECO:0000259" key="3">
    <source>
        <dbReference type="Pfam" id="PF11954"/>
    </source>
</evidence>
<evidence type="ECO:0000259" key="2">
    <source>
        <dbReference type="Pfam" id="PF00144"/>
    </source>
</evidence>
<accession>A0ABS1L2C8</accession>
<organism evidence="4 5">
    <name type="scientific">Chryseolinea lacunae</name>
    <dbReference type="NCBI Taxonomy" id="2801331"/>
    <lineage>
        <taxon>Bacteria</taxon>
        <taxon>Pseudomonadati</taxon>
        <taxon>Bacteroidota</taxon>
        <taxon>Cytophagia</taxon>
        <taxon>Cytophagales</taxon>
        <taxon>Fulvivirgaceae</taxon>
        <taxon>Chryseolinea</taxon>
    </lineage>
</organism>
<keyword evidence="4" id="KW-0378">Hydrolase</keyword>
<evidence type="ECO:0000313" key="5">
    <source>
        <dbReference type="Proteomes" id="UP000613030"/>
    </source>
</evidence>
<evidence type="ECO:0000313" key="4">
    <source>
        <dbReference type="EMBL" id="MBL0745863.1"/>
    </source>
</evidence>
<dbReference type="SUPFAM" id="SSF56601">
    <property type="entry name" value="beta-lactamase/transpeptidase-like"/>
    <property type="match status" value="1"/>
</dbReference>
<keyword evidence="1" id="KW-0732">Signal</keyword>
<evidence type="ECO:0000256" key="1">
    <source>
        <dbReference type="SAM" id="SignalP"/>
    </source>
</evidence>
<reference evidence="4 5" key="1">
    <citation type="submission" date="2021-01" db="EMBL/GenBank/DDBJ databases">
        <title>Chryseolinea sp. Jin1 Genome sequencing and assembly.</title>
        <authorList>
            <person name="Kim I."/>
        </authorList>
    </citation>
    <scope>NUCLEOTIDE SEQUENCE [LARGE SCALE GENOMIC DNA]</scope>
    <source>
        <strain evidence="4 5">Jin1</strain>
    </source>
</reference>
<dbReference type="PANTHER" id="PTHR46825:SF9">
    <property type="entry name" value="BETA-LACTAMASE-RELATED DOMAIN-CONTAINING PROTEIN"/>
    <property type="match status" value="1"/>
</dbReference>
<dbReference type="InterPro" id="IPR021860">
    <property type="entry name" value="Peptidase_S12_Pab87-rel_C"/>
</dbReference>
<feature type="domain" description="Beta-lactamase-related" evidence="2">
    <location>
        <begin position="41"/>
        <end position="341"/>
    </location>
</feature>
<dbReference type="InterPro" id="IPR050491">
    <property type="entry name" value="AmpC-like"/>
</dbReference>
<name>A0ABS1L2C8_9BACT</name>
<dbReference type="Gene3D" id="3.40.710.10">
    <property type="entry name" value="DD-peptidase/beta-lactamase superfamily"/>
    <property type="match status" value="1"/>
</dbReference>
<feature type="domain" description="Peptidase S12 Pab87-related C-terminal" evidence="3">
    <location>
        <begin position="471"/>
        <end position="549"/>
    </location>
</feature>
<comment type="caution">
    <text evidence="4">The sequence shown here is derived from an EMBL/GenBank/DDBJ whole genome shotgun (WGS) entry which is preliminary data.</text>
</comment>
<dbReference type="Pfam" id="PF11954">
    <property type="entry name" value="DUF3471"/>
    <property type="match status" value="1"/>
</dbReference>
<dbReference type="GO" id="GO:0016787">
    <property type="term" value="F:hydrolase activity"/>
    <property type="evidence" value="ECO:0007669"/>
    <property type="project" value="UniProtKB-KW"/>
</dbReference>
<dbReference type="InterPro" id="IPR012338">
    <property type="entry name" value="Beta-lactam/transpept-like"/>
</dbReference>
<keyword evidence="5" id="KW-1185">Reference proteome</keyword>
<feature type="signal peptide" evidence="1">
    <location>
        <begin position="1"/>
        <end position="19"/>
    </location>
</feature>
<protein>
    <submittedName>
        <fullName evidence="4">Serine hydrolase</fullName>
    </submittedName>
</protein>
<dbReference type="PANTHER" id="PTHR46825">
    <property type="entry name" value="D-ALANYL-D-ALANINE-CARBOXYPEPTIDASE/ENDOPEPTIDASE AMPH"/>
    <property type="match status" value="1"/>
</dbReference>
<gene>
    <name evidence="4" type="ORF">JI741_31805</name>
</gene>
<proteinExistence type="predicted"/>
<dbReference type="InterPro" id="IPR001466">
    <property type="entry name" value="Beta-lactam-related"/>
</dbReference>
<feature type="chain" id="PRO_5046153514" evidence="1">
    <location>
        <begin position="20"/>
        <end position="561"/>
    </location>
</feature>
<dbReference type="RefSeq" id="WP_202016541.1">
    <property type="nucleotide sequence ID" value="NZ_JAERRB010000020.1"/>
</dbReference>
<sequence>MKRIPGILFLIALSVSLNAQPLSTQDQHVVDSIMNANYKPDEPGAVLLIAKAGKPIYRKAFGLSNLEFNVPNKPENIFRIASMTKQFTAVCVLQLAQRGKLNLQDDIKKYLPDYNSHGRRITIEHLLSHTSGIPDFAEKKDFPAQMVLTQSPGELMNFFMNDSLTFEPGTNWGYSNSGYVVAGLIVEKVSGLPLNEYIRENIFAPLDMNHSAIGNYDSLVRNASYGYINAASGKYMPILYMSWSWPYAAGNIISNVDDLLKWDNALYTEKILKKEWTEKAWRSVVLPDGQNANYGFGWTSNNYKGIQFIDHAGGMAGFSSDAIRIPSKQLYMVILSNKPIWTVPVLSSIALQLIHAPRQPINHLTQKALNDYTGVYAISQSFYAKAPGETLYQYFTVRDDTLFAQSPGYPKSVLVNVGKDLFAWAWWKNSYCEFRRDKKGKVISAEFYNEPVQTGPRNVQKKTDLPLPKAKQAVTLAAAKLALFSGKYDFTGGLVLSITTEGDRIYFQMPGQQKEEFFAENETNLFSKATDSTIEFTEDKGKISGMVFKVQGTQYPGKKME</sequence>